<reference evidence="1 2" key="1">
    <citation type="submission" date="2019-10" db="EMBL/GenBank/DDBJ databases">
        <title>The Genome Sequence of Clostridium tarantellae Isolated from Fish Brain.</title>
        <authorList>
            <person name="Bano L."/>
            <person name="Kiel M."/>
            <person name="Sales G."/>
            <person name="Doxey A.C."/>
            <person name="Mansfield M.J."/>
            <person name="Schiavone M."/>
            <person name="Rossetto O."/>
            <person name="Pirazzini M."/>
            <person name="Dobrindt U."/>
            <person name="Montecucco C."/>
        </authorList>
    </citation>
    <scope>NUCLEOTIDE SEQUENCE [LARGE SCALE GENOMIC DNA]</scope>
    <source>
        <strain evidence="1 2">DSM 3997</strain>
    </source>
</reference>
<evidence type="ECO:0000313" key="1">
    <source>
        <dbReference type="EMBL" id="MPQ43088.1"/>
    </source>
</evidence>
<name>A0A6I1MKW5_9CLOT</name>
<evidence type="ECO:0000313" key="2">
    <source>
        <dbReference type="Proteomes" id="UP000430345"/>
    </source>
</evidence>
<dbReference type="AlphaFoldDB" id="A0A6I1MKW5"/>
<comment type="caution">
    <text evidence="1">The sequence shown here is derived from an EMBL/GenBank/DDBJ whole genome shotgun (WGS) entry which is preliminary data.</text>
</comment>
<dbReference type="OrthoDB" id="2084397at2"/>
<dbReference type="InterPro" id="IPR038700">
    <property type="entry name" value="Thiol_cytolys_C_sf"/>
</dbReference>
<gene>
    <name evidence="1" type="ORF">GBZ86_04850</name>
</gene>
<dbReference type="Gene3D" id="2.60.40.1430">
    <property type="entry name" value="Perfringolysin, domain 4"/>
    <property type="match status" value="2"/>
</dbReference>
<sequence>MIQHTNKNVSYFTTSMENGYVQVKNMGGFIAKFKVAYTLPRGVESFSTDNMAIGDIRKIDIPVNAKNIYVEVSIANAGAEWVPVYSNILNNSPAIVDLELYGTTWYPTYNIIKETEPSVGKIKFVNNGFYAARFIIVYYLNGVRYRLDSGIFYIGMTRCINLPNNAKTIKVYLEINAVGVGQWKTLYSKIFESPINLTVTMSGSIFYPYADEKKEEIVNEDTPLNTGNISGIPMNTMPPNPVQSCNCTNYSDEFFSQYISFMQEMNNEFMKNNNLKSNYK</sequence>
<dbReference type="InterPro" id="IPR036359">
    <property type="entry name" value="Thiol_cytolysin_sf"/>
</dbReference>
<dbReference type="GO" id="GO:0015485">
    <property type="term" value="F:cholesterol binding"/>
    <property type="evidence" value="ECO:0007669"/>
    <property type="project" value="InterPro"/>
</dbReference>
<dbReference type="SUPFAM" id="SSF56978">
    <property type="entry name" value="Perfringolysin"/>
    <property type="match status" value="1"/>
</dbReference>
<accession>A0A6I1MKW5</accession>
<keyword evidence="2" id="KW-1185">Reference proteome</keyword>
<dbReference type="Proteomes" id="UP000430345">
    <property type="component" value="Unassembled WGS sequence"/>
</dbReference>
<dbReference type="EMBL" id="WHJC01000038">
    <property type="protein sequence ID" value="MPQ43088.1"/>
    <property type="molecule type" value="Genomic_DNA"/>
</dbReference>
<organism evidence="1 2">
    <name type="scientific">Clostridium tarantellae</name>
    <dbReference type="NCBI Taxonomy" id="39493"/>
    <lineage>
        <taxon>Bacteria</taxon>
        <taxon>Bacillati</taxon>
        <taxon>Bacillota</taxon>
        <taxon>Clostridia</taxon>
        <taxon>Eubacteriales</taxon>
        <taxon>Clostridiaceae</taxon>
        <taxon>Clostridium</taxon>
    </lineage>
</organism>
<proteinExistence type="predicted"/>
<dbReference type="RefSeq" id="WP_152888288.1">
    <property type="nucleotide sequence ID" value="NZ_WHJC01000038.1"/>
</dbReference>
<protein>
    <submittedName>
        <fullName evidence="1">Uncharacterized protein</fullName>
    </submittedName>
</protein>